<comment type="caution">
    <text evidence="1">The sequence shown here is derived from an EMBL/GenBank/DDBJ whole genome shotgun (WGS) entry which is preliminary data.</text>
</comment>
<evidence type="ECO:0000313" key="2">
    <source>
        <dbReference type="Proteomes" id="UP000028702"/>
    </source>
</evidence>
<dbReference type="STRING" id="1333998.M2A_1299"/>
<protein>
    <submittedName>
        <fullName evidence="1">Conserved protein</fullName>
    </submittedName>
</protein>
<evidence type="ECO:0000313" key="1">
    <source>
        <dbReference type="EMBL" id="GAK44800.1"/>
    </source>
</evidence>
<dbReference type="AlphaFoldDB" id="A0A081B9T2"/>
<accession>A0A081B9T2</accession>
<gene>
    <name evidence="1" type="ORF">M2A_1299</name>
</gene>
<dbReference type="EMBL" id="BBIO01000005">
    <property type="protein sequence ID" value="GAK44800.1"/>
    <property type="molecule type" value="Genomic_DNA"/>
</dbReference>
<sequence length="149" mass="16179">MKPDVPLVLQHSFGKLLLEVAPNLTAEYAVGNTSVIGLMMFMSAAEFERGAQLRAEENAEMRAIFEETGGLGLPGDLQKRFGAAAGAREASLLISDLDAENDRLKTLLIELQAALEELDSPPARKLGARIWGFLRQAADKRKLPYPSIG</sequence>
<organism evidence="1 2">
    <name type="scientific">Tepidicaulis marinus</name>
    <dbReference type="NCBI Taxonomy" id="1333998"/>
    <lineage>
        <taxon>Bacteria</taxon>
        <taxon>Pseudomonadati</taxon>
        <taxon>Pseudomonadota</taxon>
        <taxon>Alphaproteobacteria</taxon>
        <taxon>Hyphomicrobiales</taxon>
        <taxon>Parvibaculaceae</taxon>
        <taxon>Tepidicaulis</taxon>
    </lineage>
</organism>
<dbReference type="Proteomes" id="UP000028702">
    <property type="component" value="Unassembled WGS sequence"/>
</dbReference>
<keyword evidence="2" id="KW-1185">Reference proteome</keyword>
<reference evidence="1" key="1">
    <citation type="submission" date="2014-07" db="EMBL/GenBank/DDBJ databases">
        <title>Tepidicaulis marinum gen. nov., sp. nov., a novel marine bacterium denitrifying nitrate to nitrous oxide strictly under microaerobic conditions.</title>
        <authorList>
            <person name="Takeuchi M."/>
            <person name="Yamagishi T."/>
            <person name="Kamagata Y."/>
            <person name="Oshima K."/>
            <person name="Hattori M."/>
            <person name="Katayama T."/>
            <person name="Hanada S."/>
            <person name="Tamaki H."/>
            <person name="Marumo K."/>
            <person name="Maeda H."/>
            <person name="Nedachi M."/>
            <person name="Iwasaki W."/>
            <person name="Suwa Y."/>
            <person name="Sakata S."/>
        </authorList>
    </citation>
    <scope>NUCLEOTIDE SEQUENCE [LARGE SCALE GENOMIC DNA]</scope>
    <source>
        <strain evidence="1">MA2</strain>
    </source>
</reference>
<dbReference type="RefSeq" id="WP_045444687.1">
    <property type="nucleotide sequence ID" value="NZ_BBIO01000005.1"/>
</dbReference>
<name>A0A081B9T2_9HYPH</name>
<proteinExistence type="predicted"/>
<dbReference type="eggNOG" id="ENOG5033A2U">
    <property type="taxonomic scope" value="Bacteria"/>
</dbReference>